<keyword evidence="1" id="KW-0560">Oxidoreductase</keyword>
<dbReference type="RefSeq" id="WP_311493217.1">
    <property type="nucleotide sequence ID" value="NZ_JAVRHO010000001.1"/>
</dbReference>
<dbReference type="Gene3D" id="3.40.50.720">
    <property type="entry name" value="NAD(P)-binding Rossmann-like Domain"/>
    <property type="match status" value="1"/>
</dbReference>
<dbReference type="EMBL" id="JAVRHO010000001">
    <property type="protein sequence ID" value="MDT0645065.1"/>
    <property type="molecule type" value="Genomic_DNA"/>
</dbReference>
<dbReference type="Gene3D" id="3.30.360.10">
    <property type="entry name" value="Dihydrodipicolinate Reductase, domain 2"/>
    <property type="match status" value="1"/>
</dbReference>
<protein>
    <submittedName>
        <fullName evidence="4">Gfo/Idh/MocA family oxidoreductase</fullName>
    </submittedName>
</protein>
<feature type="domain" description="GFO/IDH/MocA-like oxidoreductase" evidence="3">
    <location>
        <begin position="141"/>
        <end position="269"/>
    </location>
</feature>
<dbReference type="InterPro" id="IPR036291">
    <property type="entry name" value="NAD(P)-bd_dom_sf"/>
</dbReference>
<feature type="domain" description="Gfo/Idh/MocA-like oxidoreductase N-terminal" evidence="2">
    <location>
        <begin position="16"/>
        <end position="132"/>
    </location>
</feature>
<evidence type="ECO:0000259" key="2">
    <source>
        <dbReference type="Pfam" id="PF01408"/>
    </source>
</evidence>
<dbReference type="PANTHER" id="PTHR43818:SF11">
    <property type="entry name" value="BCDNA.GH03377"/>
    <property type="match status" value="1"/>
</dbReference>
<evidence type="ECO:0000259" key="3">
    <source>
        <dbReference type="Pfam" id="PF22725"/>
    </source>
</evidence>
<proteinExistence type="predicted"/>
<comment type="caution">
    <text evidence="4">The sequence shown here is derived from an EMBL/GenBank/DDBJ whole genome shotgun (WGS) entry which is preliminary data.</text>
</comment>
<reference evidence="4 5" key="1">
    <citation type="submission" date="2023-09" db="EMBL/GenBank/DDBJ databases">
        <authorList>
            <person name="Rey-Velasco X."/>
        </authorList>
    </citation>
    <scope>NUCLEOTIDE SEQUENCE [LARGE SCALE GENOMIC DNA]</scope>
    <source>
        <strain evidence="4 5">F260</strain>
    </source>
</reference>
<dbReference type="InterPro" id="IPR050463">
    <property type="entry name" value="Gfo/Idh/MocA_oxidrdct_glycsds"/>
</dbReference>
<dbReference type="Pfam" id="PF01408">
    <property type="entry name" value="GFO_IDH_MocA"/>
    <property type="match status" value="1"/>
</dbReference>
<evidence type="ECO:0000256" key="1">
    <source>
        <dbReference type="ARBA" id="ARBA00023002"/>
    </source>
</evidence>
<dbReference type="SUPFAM" id="SSF55347">
    <property type="entry name" value="Glyceraldehyde-3-phosphate dehydrogenase-like, C-terminal domain"/>
    <property type="match status" value="1"/>
</dbReference>
<accession>A0ABU3CFE2</accession>
<dbReference type="SUPFAM" id="SSF51735">
    <property type="entry name" value="NAD(P)-binding Rossmann-fold domains"/>
    <property type="match status" value="1"/>
</dbReference>
<evidence type="ECO:0000313" key="5">
    <source>
        <dbReference type="Proteomes" id="UP001245285"/>
    </source>
</evidence>
<sequence length="340" mass="37276">MITTLPTENLNKTLALGFIGVGWIGRNRMEVLLKDSNAEALAIAEPSKDNADEALKSATNAIIANSPSELYENGDLDGIVIATPSAMHAQQSIEALKAGKSVFCQKPLGRTASEVSEVVEVAEKANKLLAVDLSYRYTKAFRAVYDVIQNGEIGEIYAADLVFHNAYGPDKEWFYDIKKSGGGCVMDLGIHLIDLALWTLNFPEINEVRSNLYKHGKKLTSCNEHVEDFASVAMTSEKDTTINLQCSWNLSAGQEAVIEARFYGTKGGAAFKNVNGSFYDFKAEKYKGTQTETLVTPPDDWSGRAGVVWADALSSGQDFDRKSAEEFIKTSEIIDRIYGR</sequence>
<evidence type="ECO:0000313" key="4">
    <source>
        <dbReference type="EMBL" id="MDT0645065.1"/>
    </source>
</evidence>
<dbReference type="Pfam" id="PF22725">
    <property type="entry name" value="GFO_IDH_MocA_C3"/>
    <property type="match status" value="1"/>
</dbReference>
<dbReference type="InterPro" id="IPR000683">
    <property type="entry name" value="Gfo/Idh/MocA-like_OxRdtase_N"/>
</dbReference>
<keyword evidence="5" id="KW-1185">Reference proteome</keyword>
<name>A0ABU3CFE2_9FLAO</name>
<gene>
    <name evidence="4" type="ORF">RM545_00040</name>
</gene>
<organism evidence="4 5">
    <name type="scientific">Autumnicola lenta</name>
    <dbReference type="NCBI Taxonomy" id="3075593"/>
    <lineage>
        <taxon>Bacteria</taxon>
        <taxon>Pseudomonadati</taxon>
        <taxon>Bacteroidota</taxon>
        <taxon>Flavobacteriia</taxon>
        <taxon>Flavobacteriales</taxon>
        <taxon>Flavobacteriaceae</taxon>
        <taxon>Autumnicola</taxon>
    </lineage>
</organism>
<dbReference type="Proteomes" id="UP001245285">
    <property type="component" value="Unassembled WGS sequence"/>
</dbReference>
<dbReference type="InterPro" id="IPR055170">
    <property type="entry name" value="GFO_IDH_MocA-like_dom"/>
</dbReference>
<dbReference type="PANTHER" id="PTHR43818">
    <property type="entry name" value="BCDNA.GH03377"/>
    <property type="match status" value="1"/>
</dbReference>